<protein>
    <submittedName>
        <fullName evidence="2">Uncharacterized protein</fullName>
    </submittedName>
</protein>
<evidence type="ECO:0000313" key="2">
    <source>
        <dbReference type="EMBL" id="MFH7519142.1"/>
    </source>
</evidence>
<keyword evidence="3" id="KW-1185">Reference proteome</keyword>
<accession>A0ABW7NW74</accession>
<dbReference type="EMBL" id="JAVCQK010000422">
    <property type="protein sequence ID" value="MFH7519142.1"/>
    <property type="molecule type" value="Genomic_DNA"/>
</dbReference>
<name>A0ABW7NW74_9PSED</name>
<reference evidence="2 3" key="1">
    <citation type="submission" date="2023-08" db="EMBL/GenBank/DDBJ databases">
        <title>Genomic and mutational analysis of Pseudomonas syringae pv. tagetis EB037 pathogenicity on sunflower.</title>
        <authorList>
            <person name="Maul J.E."/>
        </authorList>
    </citation>
    <scope>NUCLEOTIDE SEQUENCE [LARGE SCALE GENOMIC DNA]</scope>
    <source>
        <strain evidence="2 3">EB037_T1</strain>
    </source>
</reference>
<feature type="non-terminal residue" evidence="2">
    <location>
        <position position="1"/>
    </location>
</feature>
<proteinExistence type="predicted"/>
<comment type="caution">
    <text evidence="2">The sequence shown here is derived from an EMBL/GenBank/DDBJ whole genome shotgun (WGS) entry which is preliminary data.</text>
</comment>
<gene>
    <name evidence="2" type="ORF">RA271_28885</name>
</gene>
<keyword evidence="1" id="KW-1133">Transmembrane helix</keyword>
<keyword evidence="1" id="KW-0472">Membrane</keyword>
<keyword evidence="1" id="KW-0812">Transmembrane</keyword>
<dbReference type="Proteomes" id="UP001610657">
    <property type="component" value="Unassembled WGS sequence"/>
</dbReference>
<sequence>CKRVFSVFSLLVLLGGVVAFLDVVFHVGMLAIVFVVELFVLLFVLGTFVFVGWFLFRVVLWRLSLSMSDGVVDAVMNSVLQGGQR</sequence>
<feature type="transmembrane region" description="Helical" evidence="1">
    <location>
        <begin position="29"/>
        <end position="56"/>
    </location>
</feature>
<evidence type="ECO:0000256" key="1">
    <source>
        <dbReference type="SAM" id="Phobius"/>
    </source>
</evidence>
<organism evidence="2 3">
    <name type="scientific">Pseudomonas syringae pv. tagetis</name>
    <dbReference type="NCBI Taxonomy" id="129140"/>
    <lineage>
        <taxon>Bacteria</taxon>
        <taxon>Pseudomonadati</taxon>
        <taxon>Pseudomonadota</taxon>
        <taxon>Gammaproteobacteria</taxon>
        <taxon>Pseudomonadales</taxon>
        <taxon>Pseudomonadaceae</taxon>
        <taxon>Pseudomonas</taxon>
    </lineage>
</organism>
<feature type="non-terminal residue" evidence="2">
    <location>
        <position position="85"/>
    </location>
</feature>
<evidence type="ECO:0000313" key="3">
    <source>
        <dbReference type="Proteomes" id="UP001610657"/>
    </source>
</evidence>